<comment type="subunit">
    <text evidence="6">Monomer.</text>
</comment>
<comment type="subcellular location">
    <subcellularLocation>
        <location evidence="6">Cytoplasm</location>
    </subcellularLocation>
    <subcellularLocation>
        <location evidence="6">Nucleus</location>
    </subcellularLocation>
</comment>
<feature type="binding site" evidence="6">
    <location>
        <position position="27"/>
    </location>
    <ligand>
        <name>Mg(2+)</name>
        <dbReference type="ChEBI" id="CHEBI:18420"/>
    </ligand>
</feature>
<dbReference type="SFLD" id="SFLDS00003">
    <property type="entry name" value="Haloacid_Dehalogenase"/>
    <property type="match status" value="1"/>
</dbReference>
<keyword evidence="3 6" id="KW-0378">Hydrolase</keyword>
<evidence type="ECO:0000313" key="7">
    <source>
        <dbReference type="Proteomes" id="UP000694865"/>
    </source>
</evidence>
<dbReference type="InterPro" id="IPR027511">
    <property type="entry name" value="ENOPH1_eukaryotes"/>
</dbReference>
<evidence type="ECO:0000256" key="2">
    <source>
        <dbReference type="ARBA" id="ARBA00022723"/>
    </source>
</evidence>
<evidence type="ECO:0000256" key="5">
    <source>
        <dbReference type="ARBA" id="ARBA00023167"/>
    </source>
</evidence>
<comment type="pathway">
    <text evidence="6">Amino-acid biosynthesis; L-methionine biosynthesis via salvage pathway; L-methionine from S-methyl-5-thio-alpha-D-ribose 1-phosphate: step 3/6.</text>
</comment>
<dbReference type="InterPro" id="IPR006439">
    <property type="entry name" value="HAD-SF_hydro_IA"/>
</dbReference>
<dbReference type="InterPro" id="IPR023214">
    <property type="entry name" value="HAD_sf"/>
</dbReference>
<comment type="catalytic activity">
    <reaction evidence="6">
        <text>5-methylsulfanyl-2,3-dioxopentyl phosphate + H2O = 1,2-dihydroxy-5-(methylsulfanyl)pent-1-en-3-one + phosphate</text>
        <dbReference type="Rhea" id="RHEA:21700"/>
        <dbReference type="ChEBI" id="CHEBI:15377"/>
        <dbReference type="ChEBI" id="CHEBI:43474"/>
        <dbReference type="ChEBI" id="CHEBI:49252"/>
        <dbReference type="ChEBI" id="CHEBI:58828"/>
        <dbReference type="EC" id="3.1.3.77"/>
    </reaction>
</comment>
<dbReference type="SUPFAM" id="SSF56784">
    <property type="entry name" value="HAD-like"/>
    <property type="match status" value="1"/>
</dbReference>
<feature type="binding site" evidence="6">
    <location>
        <begin position="165"/>
        <end position="166"/>
    </location>
    <ligand>
        <name>substrate</name>
    </ligand>
</feature>
<reference evidence="8" key="1">
    <citation type="submission" date="2025-08" db="UniProtKB">
        <authorList>
            <consortium name="RefSeq"/>
        </authorList>
    </citation>
    <scope>IDENTIFICATION</scope>
    <source>
        <tissue evidence="8">Testes</tissue>
    </source>
</reference>
<dbReference type="Proteomes" id="UP000694865">
    <property type="component" value="Unplaced"/>
</dbReference>
<organism evidence="7 8">
    <name type="scientific">Saccoglossus kowalevskii</name>
    <name type="common">Acorn worm</name>
    <dbReference type="NCBI Taxonomy" id="10224"/>
    <lineage>
        <taxon>Eukaryota</taxon>
        <taxon>Metazoa</taxon>
        <taxon>Hemichordata</taxon>
        <taxon>Enteropneusta</taxon>
        <taxon>Harrimaniidae</taxon>
        <taxon>Saccoglossus</taxon>
    </lineage>
</organism>
<feature type="binding site" evidence="6">
    <location>
        <position position="29"/>
    </location>
    <ligand>
        <name>Mg(2+)</name>
        <dbReference type="ChEBI" id="CHEBI:18420"/>
    </ligand>
</feature>
<dbReference type="Pfam" id="PF00702">
    <property type="entry name" value="Hydrolase"/>
    <property type="match status" value="1"/>
</dbReference>
<gene>
    <name evidence="8" type="primary">LOC100369438</name>
</gene>
<dbReference type="Gene3D" id="3.40.50.1000">
    <property type="entry name" value="HAD superfamily/HAD-like"/>
    <property type="match status" value="1"/>
</dbReference>
<dbReference type="NCBIfam" id="TIGR01549">
    <property type="entry name" value="HAD-SF-IA-v1"/>
    <property type="match status" value="1"/>
</dbReference>
<keyword evidence="1 6" id="KW-0028">Amino-acid biosynthesis</keyword>
<evidence type="ECO:0000256" key="6">
    <source>
        <dbReference type="HAMAP-Rule" id="MF_03117"/>
    </source>
</evidence>
<dbReference type="SFLD" id="SFLDF00044">
    <property type="entry name" value="enolase-phosphatase"/>
    <property type="match status" value="1"/>
</dbReference>
<protein>
    <recommendedName>
        <fullName evidence="6">Enolase-phosphatase E1</fullName>
        <ecNumber evidence="6">3.1.3.77</ecNumber>
    </recommendedName>
    <alternativeName>
        <fullName evidence="6">2,3-diketo-5-methylthio-1-phosphopentane phosphatase</fullName>
    </alternativeName>
</protein>
<dbReference type="HAMAP" id="MF_01681">
    <property type="entry name" value="Salvage_MtnC"/>
    <property type="match status" value="1"/>
</dbReference>
<feature type="binding site" evidence="6">
    <location>
        <position position="199"/>
    </location>
    <ligand>
        <name>substrate</name>
    </ligand>
</feature>
<dbReference type="NCBIfam" id="TIGR01691">
    <property type="entry name" value="enolase-ppase"/>
    <property type="match status" value="1"/>
</dbReference>
<dbReference type="Gene3D" id="1.10.720.60">
    <property type="match status" value="1"/>
</dbReference>
<feature type="binding site" evidence="6">
    <location>
        <position position="224"/>
    </location>
    <ligand>
        <name>Mg(2+)</name>
        <dbReference type="ChEBI" id="CHEBI:18420"/>
    </ligand>
</feature>
<dbReference type="InterPro" id="IPR023943">
    <property type="entry name" value="Enolase-ppase_E1"/>
</dbReference>
<sequence length="280" mass="31927">MSQRQKRSLSADVDHDHLVNVKAIILDIEGTTTPITFVKDVLFPYIREHLEKYIKTNWNEKDVKEDVDALRKQAKADHDIDGAVPIPDSFDPSCQKEVISVQDAVIKNVLWLMDADRKITALKQLQGHMWRSGYENGVLKGQVYDDVVPAIKHWILSGRKVYIYSSGSVEAQKLLFGYSEKGDLLELFSGFFDTVIGAKIEEDSYRRIAKEIDYKENEILFVTDVAREARPCRKAGLKTIIVVRPGNAELTEDEINEFLTIHSFQELVSSEDEVKKLKAE</sequence>
<evidence type="ECO:0000256" key="1">
    <source>
        <dbReference type="ARBA" id="ARBA00022605"/>
    </source>
</evidence>
<keyword evidence="7" id="KW-1185">Reference proteome</keyword>
<dbReference type="InterPro" id="IPR036412">
    <property type="entry name" value="HAD-like_sf"/>
</dbReference>
<dbReference type="CDD" id="cd01629">
    <property type="entry name" value="HAD_EP"/>
    <property type="match status" value="1"/>
</dbReference>
<dbReference type="PANTHER" id="PTHR20371:SF1">
    <property type="entry name" value="ENOLASE-PHOSPHATASE E1"/>
    <property type="match status" value="1"/>
</dbReference>
<dbReference type="EC" id="3.1.3.77" evidence="6"/>
<evidence type="ECO:0000313" key="8">
    <source>
        <dbReference type="RefSeq" id="XP_002741374.1"/>
    </source>
</evidence>
<dbReference type="HAMAP" id="MF_03117">
    <property type="entry name" value="Salvage_MtnC_euk"/>
    <property type="match status" value="1"/>
</dbReference>
<keyword evidence="6" id="KW-0539">Nucleus</keyword>
<accession>A0ABM0H0B4</accession>
<dbReference type="SFLD" id="SFLDG01133">
    <property type="entry name" value="C1.5.4:_Enolase-phosphatase_Li"/>
    <property type="match status" value="1"/>
</dbReference>
<keyword evidence="5 6" id="KW-0486">Methionine biosynthesis</keyword>
<evidence type="ECO:0000256" key="4">
    <source>
        <dbReference type="ARBA" id="ARBA00022842"/>
    </source>
</evidence>
<comment type="cofactor">
    <cofactor evidence="6">
        <name>Mg(2+)</name>
        <dbReference type="ChEBI" id="CHEBI:18420"/>
    </cofactor>
    <text evidence="6">Binds 1 Mg(2+) ion per subunit.</text>
</comment>
<dbReference type="RefSeq" id="XP_002741374.1">
    <property type="nucleotide sequence ID" value="XM_002741328.2"/>
</dbReference>
<comment type="function">
    <text evidence="6">Bifunctional enzyme that catalyzes the enolization of 2,3-diketo-5-methylthiopentyl-1-phosphate (DK-MTP-1-P) into the intermediate 2-hydroxy-3-keto-5-methylthiopentenyl-1-phosphate (HK-MTPenyl-1-P), which is then dephosphorylated to form the acireductone 1,2-dihydroxy-3-keto-5-methylthiopentene (DHK-MTPene).</text>
</comment>
<dbReference type="GeneID" id="100369438"/>
<keyword evidence="6" id="KW-0963">Cytoplasm</keyword>
<name>A0ABM0H0B4_SACKO</name>
<keyword evidence="4 6" id="KW-0460">Magnesium</keyword>
<comment type="similarity">
    <text evidence="6">Belongs to the HAD-like hydrolase superfamily. MasA/MtnC family.</text>
</comment>
<dbReference type="SFLD" id="SFLDG01129">
    <property type="entry name" value="C1.5:_HAD__Beta-PGM__Phosphata"/>
    <property type="match status" value="1"/>
</dbReference>
<keyword evidence="2 6" id="KW-0479">Metal-binding</keyword>
<dbReference type="PANTHER" id="PTHR20371">
    <property type="entry name" value="ENOLASE-PHOSPHATASE E1"/>
    <property type="match status" value="1"/>
</dbReference>
<comment type="pathway">
    <text evidence="6">Amino-acid biosynthesis; L-methionine biosynthesis via salvage pathway; L-methionine from S-methyl-5-thio-alpha-D-ribose 1-phosphate: step 4/6.</text>
</comment>
<evidence type="ECO:0000256" key="3">
    <source>
        <dbReference type="ARBA" id="ARBA00022801"/>
    </source>
</evidence>
<proteinExistence type="inferred from homology"/>